<dbReference type="AlphaFoldDB" id="A0A1Q2ZTL7"/>
<reference evidence="1 2" key="1">
    <citation type="submission" date="2016-08" db="EMBL/GenBank/DDBJ databases">
        <title>Draft genome sequence of allopolyploid Zygosaccharomyces rouxii.</title>
        <authorList>
            <person name="Watanabe J."/>
            <person name="Uehara K."/>
            <person name="Mogi Y."/>
            <person name="Tsukioka Y."/>
        </authorList>
    </citation>
    <scope>NUCLEOTIDE SEQUENCE [LARGE SCALE GENOMIC DNA]</scope>
    <source>
        <strain evidence="1 2">NBRC 110957</strain>
    </source>
</reference>
<proteinExistence type="predicted"/>
<evidence type="ECO:0008006" key="3">
    <source>
        <dbReference type="Google" id="ProtNLM"/>
    </source>
</evidence>
<comment type="caution">
    <text evidence="1">The sequence shown here is derived from an EMBL/GenBank/DDBJ whole genome shotgun (WGS) entry which is preliminary data.</text>
</comment>
<gene>
    <name evidence="1" type="ORF">ZYGR_0A02920</name>
</gene>
<organism evidence="1 2">
    <name type="scientific">Zygosaccharomyces rouxii</name>
    <dbReference type="NCBI Taxonomy" id="4956"/>
    <lineage>
        <taxon>Eukaryota</taxon>
        <taxon>Fungi</taxon>
        <taxon>Dikarya</taxon>
        <taxon>Ascomycota</taxon>
        <taxon>Saccharomycotina</taxon>
        <taxon>Saccharomycetes</taxon>
        <taxon>Saccharomycetales</taxon>
        <taxon>Saccharomycetaceae</taxon>
        <taxon>Zygosaccharomyces</taxon>
    </lineage>
</organism>
<accession>A0A1Q2ZTL7</accession>
<sequence length="63" mass="6870">MIVEIRDYVCKMCKGSCRCTGDKCCQNCTECESCKCKTHAKVHCESCGAKCACTSDKNCGCLD</sequence>
<protein>
    <recommendedName>
        <fullName evidence="3">Metallothionein</fullName>
    </recommendedName>
</protein>
<dbReference type="EMBL" id="BDGX01000001">
    <property type="protein sequence ID" value="GAV46698.1"/>
    <property type="molecule type" value="Genomic_DNA"/>
</dbReference>
<evidence type="ECO:0000313" key="2">
    <source>
        <dbReference type="Proteomes" id="UP000187013"/>
    </source>
</evidence>
<evidence type="ECO:0000313" key="1">
    <source>
        <dbReference type="EMBL" id="GAV46698.1"/>
    </source>
</evidence>
<dbReference type="Proteomes" id="UP000187013">
    <property type="component" value="Unassembled WGS sequence"/>
</dbReference>
<name>A0A1Q2ZTL7_ZYGRO</name>